<accession>A0A1R4B5K9</accession>
<organism evidence="3 4">
    <name type="scientific">Vibrio palustris</name>
    <dbReference type="NCBI Taxonomy" id="1918946"/>
    <lineage>
        <taxon>Bacteria</taxon>
        <taxon>Pseudomonadati</taxon>
        <taxon>Pseudomonadota</taxon>
        <taxon>Gammaproteobacteria</taxon>
        <taxon>Vibrionales</taxon>
        <taxon>Vibrionaceae</taxon>
        <taxon>Vibrio</taxon>
    </lineage>
</organism>
<name>A0A1R4B5K9_9VIBR</name>
<feature type="compositionally biased region" description="Low complexity" evidence="1">
    <location>
        <begin position="51"/>
        <end position="72"/>
    </location>
</feature>
<reference evidence="3 4" key="1">
    <citation type="submission" date="2017-02" db="EMBL/GenBank/DDBJ databases">
        <authorList>
            <person name="Peterson S.W."/>
        </authorList>
    </citation>
    <scope>NUCLEOTIDE SEQUENCE [LARGE SCALE GENOMIC DNA]</scope>
    <source>
        <strain evidence="3 4">CECT 9027</strain>
    </source>
</reference>
<keyword evidence="2" id="KW-0732">Signal</keyword>
<evidence type="ECO:0000256" key="1">
    <source>
        <dbReference type="SAM" id="MobiDB-lite"/>
    </source>
</evidence>
<sequence length="72" mass="7614">MKLAILALAVAFFVTGCSNTWNGVKDDSSKAYHETKQAIHEATADDEATTPNNNAPANNNAPVDNNDAPVNN</sequence>
<dbReference type="PROSITE" id="PS51257">
    <property type="entry name" value="PROKAR_LIPOPROTEIN"/>
    <property type="match status" value="1"/>
</dbReference>
<feature type="region of interest" description="Disordered" evidence="1">
    <location>
        <begin position="38"/>
        <end position="72"/>
    </location>
</feature>
<dbReference type="Proteomes" id="UP000189475">
    <property type="component" value="Unassembled WGS sequence"/>
</dbReference>
<feature type="chain" id="PRO_5012300404" description="Lipoprotein" evidence="2">
    <location>
        <begin position="21"/>
        <end position="72"/>
    </location>
</feature>
<dbReference type="AlphaFoldDB" id="A0A1R4B5K9"/>
<feature type="signal peptide" evidence="2">
    <location>
        <begin position="1"/>
        <end position="20"/>
    </location>
</feature>
<evidence type="ECO:0000256" key="2">
    <source>
        <dbReference type="SAM" id="SignalP"/>
    </source>
</evidence>
<evidence type="ECO:0008006" key="5">
    <source>
        <dbReference type="Google" id="ProtNLM"/>
    </source>
</evidence>
<keyword evidence="4" id="KW-1185">Reference proteome</keyword>
<dbReference type="RefSeq" id="WP_205408833.1">
    <property type="nucleotide sequence ID" value="NZ_AP024888.1"/>
</dbReference>
<protein>
    <recommendedName>
        <fullName evidence="5">Lipoprotein</fullName>
    </recommendedName>
</protein>
<proteinExistence type="predicted"/>
<evidence type="ECO:0000313" key="4">
    <source>
        <dbReference type="Proteomes" id="UP000189475"/>
    </source>
</evidence>
<evidence type="ECO:0000313" key="3">
    <source>
        <dbReference type="EMBL" id="SJL84193.1"/>
    </source>
</evidence>
<gene>
    <name evidence="3" type="ORF">VPAL9027_02175</name>
</gene>
<dbReference type="EMBL" id="FUFT01000005">
    <property type="protein sequence ID" value="SJL84193.1"/>
    <property type="molecule type" value="Genomic_DNA"/>
</dbReference>